<dbReference type="EMBL" id="NMUF01000005">
    <property type="protein sequence ID" value="RFA99526.1"/>
    <property type="molecule type" value="Genomic_DNA"/>
</dbReference>
<evidence type="ECO:0000313" key="4">
    <source>
        <dbReference type="Proteomes" id="UP000257123"/>
    </source>
</evidence>
<dbReference type="Proteomes" id="UP000256877">
    <property type="component" value="Unassembled WGS sequence"/>
</dbReference>
<dbReference type="OrthoDB" id="26305at2157"/>
<dbReference type="Proteomes" id="UP000257123">
    <property type="component" value="Unassembled WGS sequence"/>
</dbReference>
<sequence>MSSRRDIDLRWSSISEADSFSSSLPICSRLKTGELYCANCERTVVLVRPDEEAQQALEVVQLREVRCIVFDKATSTVPQAGQVYGVRALTSWAIFFTTSLLTT</sequence>
<evidence type="ECO:0000313" key="1">
    <source>
        <dbReference type="EMBL" id="RFA97709.1"/>
    </source>
</evidence>
<dbReference type="AlphaFoldDB" id="A0A371R633"/>
<evidence type="ECO:0000313" key="2">
    <source>
        <dbReference type="EMBL" id="RFA99526.1"/>
    </source>
</evidence>
<protein>
    <submittedName>
        <fullName evidence="2">Uncharacterized protein</fullName>
    </submittedName>
</protein>
<accession>A0A371R633</accession>
<reference evidence="3 4" key="1">
    <citation type="submission" date="2017-07" db="EMBL/GenBank/DDBJ databases">
        <title>Draft genome sequence of aerobic hyperthermophilic archaea, Pyrobaculum aerophilum YKB31 and YKB32.</title>
        <authorList>
            <person name="Mochizuki T."/>
            <person name="Berliner A.J."/>
            <person name="Yoshida-Takashima Y."/>
            <person name="Takaki Y."/>
            <person name="Nunoura T."/>
            <person name="Takai K."/>
        </authorList>
    </citation>
    <scope>NUCLEOTIDE SEQUENCE [LARGE SCALE GENOMIC DNA]</scope>
    <source>
        <strain evidence="1 4">YKB31</strain>
        <strain evidence="2 3">YKB32</strain>
    </source>
</reference>
<gene>
    <name evidence="1" type="ORF">CGL51_02285</name>
    <name evidence="2" type="ORF">CGL52_03050</name>
</gene>
<dbReference type="RefSeq" id="WP_116420540.1">
    <property type="nucleotide sequence ID" value="NZ_NMUE01000004.1"/>
</dbReference>
<evidence type="ECO:0000313" key="3">
    <source>
        <dbReference type="Proteomes" id="UP000256877"/>
    </source>
</evidence>
<organism evidence="2 3">
    <name type="scientific">Pyrobaculum aerophilum</name>
    <dbReference type="NCBI Taxonomy" id="13773"/>
    <lineage>
        <taxon>Archaea</taxon>
        <taxon>Thermoproteota</taxon>
        <taxon>Thermoprotei</taxon>
        <taxon>Thermoproteales</taxon>
        <taxon>Thermoproteaceae</taxon>
        <taxon>Pyrobaculum</taxon>
    </lineage>
</organism>
<comment type="caution">
    <text evidence="2">The sequence shown here is derived from an EMBL/GenBank/DDBJ whole genome shotgun (WGS) entry which is preliminary data.</text>
</comment>
<dbReference type="EMBL" id="NMUE01000004">
    <property type="protein sequence ID" value="RFA97709.1"/>
    <property type="molecule type" value="Genomic_DNA"/>
</dbReference>
<proteinExistence type="predicted"/>
<name>A0A371R633_9CREN</name>